<keyword evidence="2" id="KW-0472">Membrane</keyword>
<reference evidence="3 4" key="1">
    <citation type="submission" date="2015-03" db="EMBL/GenBank/DDBJ databases">
        <title>Genome sequence of Kiloniella sp. P1-1, isolated from the gut microflora of Pacific white shrimp, Penaeus vannamei.</title>
        <authorList>
            <person name="Shao Z."/>
            <person name="Wang L."/>
            <person name="Li X."/>
        </authorList>
    </citation>
    <scope>NUCLEOTIDE SEQUENCE [LARGE SCALE GENOMIC DNA]</scope>
    <source>
        <strain evidence="3 4">P1-1</strain>
    </source>
</reference>
<evidence type="ECO:0008006" key="5">
    <source>
        <dbReference type="Google" id="ProtNLM"/>
    </source>
</evidence>
<evidence type="ECO:0000313" key="3">
    <source>
        <dbReference type="EMBL" id="KKJ76895.1"/>
    </source>
</evidence>
<evidence type="ECO:0000256" key="2">
    <source>
        <dbReference type="SAM" id="Phobius"/>
    </source>
</evidence>
<feature type="region of interest" description="Disordered" evidence="1">
    <location>
        <begin position="28"/>
        <end position="50"/>
    </location>
</feature>
<evidence type="ECO:0000256" key="1">
    <source>
        <dbReference type="SAM" id="MobiDB-lite"/>
    </source>
</evidence>
<evidence type="ECO:0000313" key="4">
    <source>
        <dbReference type="Proteomes" id="UP000034491"/>
    </source>
</evidence>
<feature type="compositionally biased region" description="Basic and acidic residues" evidence="1">
    <location>
        <begin position="229"/>
        <end position="245"/>
    </location>
</feature>
<proteinExistence type="predicted"/>
<dbReference type="OrthoDB" id="8478645at2"/>
<feature type="transmembrane region" description="Helical" evidence="2">
    <location>
        <begin position="69"/>
        <end position="90"/>
    </location>
</feature>
<comment type="caution">
    <text evidence="3">The sequence shown here is derived from an EMBL/GenBank/DDBJ whole genome shotgun (WGS) entry which is preliminary data.</text>
</comment>
<dbReference type="EMBL" id="LANI01000009">
    <property type="protein sequence ID" value="KKJ76895.1"/>
    <property type="molecule type" value="Genomic_DNA"/>
</dbReference>
<keyword evidence="2" id="KW-0812">Transmembrane</keyword>
<keyword evidence="2" id="KW-1133">Transmembrane helix</keyword>
<feature type="region of interest" description="Disordered" evidence="1">
    <location>
        <begin position="225"/>
        <end position="245"/>
    </location>
</feature>
<feature type="compositionally biased region" description="Basic and acidic residues" evidence="1">
    <location>
        <begin position="36"/>
        <end position="50"/>
    </location>
</feature>
<dbReference type="STRING" id="1549748.WH95_10745"/>
<gene>
    <name evidence="3" type="ORF">WH95_10745</name>
</gene>
<protein>
    <recommendedName>
        <fullName evidence="5">DUF4129 domain-containing protein</fullName>
    </recommendedName>
</protein>
<sequence>MLFASSFAGAQSFDSEIGEAIEDIYSGDRYQNEPPFDVKTEKVEKKVPEKKKEEREPYDFSALEFLGKIIFFGFLVVVVLLLAKAAYSYFSDLKRRPQNKTTVEDEASSYARVTSISEELSRETLEHADQLANQGQFEAAIRVILMCCLKHVRESYYATLPDALTNREILQADWLPTDISSKMAIIVNAEELTEFGGRPAGQDEFTSCRNAFQIFLAPNLSTRSALAPNKDEKNTDTDKRQGETE</sequence>
<dbReference type="Proteomes" id="UP000034491">
    <property type="component" value="Unassembled WGS sequence"/>
</dbReference>
<accession>A0A0M2RA71</accession>
<dbReference type="RefSeq" id="WP_046506775.1">
    <property type="nucleotide sequence ID" value="NZ_LANI01000009.1"/>
</dbReference>
<organism evidence="3 4">
    <name type="scientific">Kiloniella litopenaei</name>
    <dbReference type="NCBI Taxonomy" id="1549748"/>
    <lineage>
        <taxon>Bacteria</taxon>
        <taxon>Pseudomonadati</taxon>
        <taxon>Pseudomonadota</taxon>
        <taxon>Alphaproteobacteria</taxon>
        <taxon>Rhodospirillales</taxon>
        <taxon>Kiloniellaceae</taxon>
        <taxon>Kiloniella</taxon>
    </lineage>
</organism>
<name>A0A0M2RA71_9PROT</name>
<keyword evidence="4" id="KW-1185">Reference proteome</keyword>
<dbReference type="AlphaFoldDB" id="A0A0M2RA71"/>